<reference evidence="9" key="1">
    <citation type="submission" date="2022-07" db="EMBL/GenBank/DDBJ databases">
        <authorList>
            <person name="Macas J."/>
            <person name="Novak P."/>
            <person name="Neumann P."/>
        </authorList>
    </citation>
    <scope>NUCLEOTIDE SEQUENCE</scope>
</reference>
<evidence type="ECO:0000313" key="10">
    <source>
        <dbReference type="Proteomes" id="UP001152523"/>
    </source>
</evidence>
<evidence type="ECO:0000256" key="4">
    <source>
        <dbReference type="ARBA" id="ARBA00023136"/>
    </source>
</evidence>
<keyword evidence="1 7" id="KW-0812">Transmembrane</keyword>
<dbReference type="GO" id="GO:0005524">
    <property type="term" value="F:ATP binding"/>
    <property type="evidence" value="ECO:0007669"/>
    <property type="project" value="InterPro"/>
</dbReference>
<dbReference type="Gene3D" id="1.10.510.10">
    <property type="entry name" value="Transferase(Phosphotransferase) domain 1"/>
    <property type="match status" value="2"/>
</dbReference>
<dbReference type="EMBL" id="CAMAPF010000921">
    <property type="protein sequence ID" value="CAH9121480.1"/>
    <property type="molecule type" value="Genomic_DNA"/>
</dbReference>
<keyword evidence="4 7" id="KW-0472">Membrane</keyword>
<dbReference type="Gene3D" id="3.30.200.20">
    <property type="entry name" value="Phosphorylase Kinase, domain 1"/>
    <property type="match status" value="1"/>
</dbReference>
<dbReference type="PANTHER" id="PTHR46084">
    <property type="entry name" value="PROTEIN MALE DISCOVERER 2"/>
    <property type="match status" value="1"/>
</dbReference>
<dbReference type="GO" id="GO:0004672">
    <property type="term" value="F:protein kinase activity"/>
    <property type="evidence" value="ECO:0007669"/>
    <property type="project" value="InterPro"/>
</dbReference>
<keyword evidence="10" id="KW-1185">Reference proteome</keyword>
<dbReference type="SUPFAM" id="SSF56112">
    <property type="entry name" value="Protein kinase-like (PK-like)"/>
    <property type="match status" value="1"/>
</dbReference>
<evidence type="ECO:0000256" key="6">
    <source>
        <dbReference type="SAM" id="MobiDB-lite"/>
    </source>
</evidence>
<sequence length="514" mass="57422">MRLLRLREIRLVPVSLFFFLVLVCRHFSVCWSLSDKGLIFLRSKENGYGGEIQLSSYTTDDVNYSEGNGLNMEKSRNVAANRKLMDLATHIPFIFPIRATMYYVQFVAHTAPSPSPSHAPSPSPSRAPSPFPSRASSLSRVPQLAPTSALSITLSSAPTSSSHDISPKFNQVLIVSAIAGGSLLLIILLTSLLVLCHKNNIAVVKPWATGLSGQLQRAFVTGVPSLKRQELEIACEDFSNVVGASSFCTFYKGILSSGVEIAVICLTLESHKDWSRDQEMQFRKKIDMLSKVNHKNFVNLIGFCVEKKPFTRMMVFEYAPNGTLFEHLHSREVDHLDWRMRMRIIMGVAYCLEHMHQLRPPVPHQNLKSSAIHLTEDYAAKVWDFITWDDDDSADDDVSTPETNVYSFGGILLEIVTGRQPDALNDVASEYVRGRKSLREMADPTLCSFNPEQMDGLGEVIKSCLRLSPRLRPTMREISGRLREIIGIGPDAAVPKASPLWWAELEILSAHDAF</sequence>
<comment type="subcellular location">
    <subcellularLocation>
        <location evidence="5">Endomembrane system</location>
        <topology evidence="5">Single-pass type I membrane protein</topology>
    </subcellularLocation>
</comment>
<dbReference type="Pfam" id="PF07714">
    <property type="entry name" value="PK_Tyr_Ser-Thr"/>
    <property type="match status" value="1"/>
</dbReference>
<dbReference type="AlphaFoldDB" id="A0AAV0EH95"/>
<evidence type="ECO:0000256" key="1">
    <source>
        <dbReference type="ARBA" id="ARBA00022692"/>
    </source>
</evidence>
<proteinExistence type="predicted"/>
<dbReference type="GO" id="GO:0012505">
    <property type="term" value="C:endomembrane system"/>
    <property type="evidence" value="ECO:0007669"/>
    <property type="project" value="UniProtKB-SubCell"/>
</dbReference>
<name>A0AAV0EH95_9ASTE</name>
<organism evidence="9 10">
    <name type="scientific">Cuscuta epithymum</name>
    <dbReference type="NCBI Taxonomy" id="186058"/>
    <lineage>
        <taxon>Eukaryota</taxon>
        <taxon>Viridiplantae</taxon>
        <taxon>Streptophyta</taxon>
        <taxon>Embryophyta</taxon>
        <taxon>Tracheophyta</taxon>
        <taxon>Spermatophyta</taxon>
        <taxon>Magnoliopsida</taxon>
        <taxon>eudicotyledons</taxon>
        <taxon>Gunneridae</taxon>
        <taxon>Pentapetalae</taxon>
        <taxon>asterids</taxon>
        <taxon>lamiids</taxon>
        <taxon>Solanales</taxon>
        <taxon>Convolvulaceae</taxon>
        <taxon>Cuscuteae</taxon>
        <taxon>Cuscuta</taxon>
        <taxon>Cuscuta subgen. Cuscuta</taxon>
    </lineage>
</organism>
<evidence type="ECO:0000256" key="7">
    <source>
        <dbReference type="SAM" id="Phobius"/>
    </source>
</evidence>
<accession>A0AAV0EH95</accession>
<feature type="compositionally biased region" description="Pro residues" evidence="6">
    <location>
        <begin position="114"/>
        <end position="131"/>
    </location>
</feature>
<dbReference type="FunFam" id="3.30.200.20:FF:000489">
    <property type="entry name" value="Inactive receptor-like serine/threonine-protein kinase"/>
    <property type="match status" value="1"/>
</dbReference>
<feature type="transmembrane region" description="Helical" evidence="7">
    <location>
        <begin position="172"/>
        <end position="195"/>
    </location>
</feature>
<feature type="region of interest" description="Disordered" evidence="6">
    <location>
        <begin position="114"/>
        <end position="137"/>
    </location>
</feature>
<keyword evidence="2" id="KW-0732">Signal</keyword>
<dbReference type="InterPro" id="IPR000719">
    <property type="entry name" value="Prot_kinase_dom"/>
</dbReference>
<protein>
    <recommendedName>
        <fullName evidence="8">Protein kinase domain-containing protein</fullName>
    </recommendedName>
</protein>
<dbReference type="InterPro" id="IPR001245">
    <property type="entry name" value="Ser-Thr/Tyr_kinase_cat_dom"/>
</dbReference>
<dbReference type="PROSITE" id="PS50011">
    <property type="entry name" value="PROTEIN_KINASE_DOM"/>
    <property type="match status" value="1"/>
</dbReference>
<keyword evidence="3 7" id="KW-1133">Transmembrane helix</keyword>
<dbReference type="Proteomes" id="UP001152523">
    <property type="component" value="Unassembled WGS sequence"/>
</dbReference>
<evidence type="ECO:0000256" key="3">
    <source>
        <dbReference type="ARBA" id="ARBA00022989"/>
    </source>
</evidence>
<evidence type="ECO:0000259" key="8">
    <source>
        <dbReference type="PROSITE" id="PS50011"/>
    </source>
</evidence>
<dbReference type="PANTHER" id="PTHR46084:SF14">
    <property type="entry name" value="PROTEIN KINASE DOMAIN-CONTAINING PROTEIN"/>
    <property type="match status" value="1"/>
</dbReference>
<evidence type="ECO:0000313" key="9">
    <source>
        <dbReference type="EMBL" id="CAH9121480.1"/>
    </source>
</evidence>
<dbReference type="InterPro" id="IPR011009">
    <property type="entry name" value="Kinase-like_dom_sf"/>
</dbReference>
<evidence type="ECO:0000256" key="2">
    <source>
        <dbReference type="ARBA" id="ARBA00022729"/>
    </source>
</evidence>
<feature type="domain" description="Protein kinase" evidence="8">
    <location>
        <begin position="236"/>
        <end position="486"/>
    </location>
</feature>
<comment type="caution">
    <text evidence="9">The sequence shown here is derived from an EMBL/GenBank/DDBJ whole genome shotgun (WGS) entry which is preliminary data.</text>
</comment>
<gene>
    <name evidence="9" type="ORF">CEPIT_LOCUS23730</name>
</gene>
<evidence type="ECO:0000256" key="5">
    <source>
        <dbReference type="ARBA" id="ARBA00046288"/>
    </source>
</evidence>